<protein>
    <submittedName>
        <fullName evidence="2">Uncharacterized protein</fullName>
    </submittedName>
</protein>
<dbReference type="InterPro" id="IPR038645">
    <property type="entry name" value="TTC5_OB_sf"/>
</dbReference>
<dbReference type="Gene3D" id="2.40.50.550">
    <property type="match status" value="1"/>
</dbReference>
<proteinExistence type="predicted"/>
<feature type="compositionally biased region" description="Low complexity" evidence="1">
    <location>
        <begin position="57"/>
        <end position="66"/>
    </location>
</feature>
<sequence length="140" mass="15317">GVGPTRKDIIAIPHPFVEEILIEGFVLHACLNALSILDNQYLCDMIEKFSYLRTSTASTTTTTTTTDNELSSSGGSNVNCTKSESNAQFSNEPTINLPNQLMNLHMRIIRVPLPNFLVVNGQTVGSSWTAAPVLKNIFFT</sequence>
<feature type="compositionally biased region" description="Polar residues" evidence="1">
    <location>
        <begin position="67"/>
        <end position="77"/>
    </location>
</feature>
<accession>A0A183Q884</accession>
<name>A0A183Q884_9TREM</name>
<evidence type="ECO:0000313" key="3">
    <source>
        <dbReference type="Proteomes" id="UP000269396"/>
    </source>
</evidence>
<evidence type="ECO:0000313" key="2">
    <source>
        <dbReference type="EMBL" id="VDP88634.1"/>
    </source>
</evidence>
<feature type="region of interest" description="Disordered" evidence="1">
    <location>
        <begin position="57"/>
        <end position="77"/>
    </location>
</feature>
<dbReference type="STRING" id="31246.A0A183Q884"/>
<gene>
    <name evidence="2" type="ORF">SMTD_LOCUS22820</name>
</gene>
<dbReference type="Proteomes" id="UP000269396">
    <property type="component" value="Unassembled WGS sequence"/>
</dbReference>
<keyword evidence="3" id="KW-1185">Reference proteome</keyword>
<dbReference type="AlphaFoldDB" id="A0A183Q884"/>
<reference evidence="2 3" key="1">
    <citation type="submission" date="2018-11" db="EMBL/GenBank/DDBJ databases">
        <authorList>
            <consortium name="Pathogen Informatics"/>
        </authorList>
    </citation>
    <scope>NUCLEOTIDE SEQUENCE [LARGE SCALE GENOMIC DNA]</scope>
    <source>
        <strain>Denwood</strain>
        <strain evidence="3">Zambia</strain>
    </source>
</reference>
<dbReference type="EMBL" id="UZAL01054721">
    <property type="protein sequence ID" value="VDP88634.1"/>
    <property type="molecule type" value="Genomic_DNA"/>
</dbReference>
<feature type="non-terminal residue" evidence="2">
    <location>
        <position position="1"/>
    </location>
</feature>
<evidence type="ECO:0000256" key="1">
    <source>
        <dbReference type="SAM" id="MobiDB-lite"/>
    </source>
</evidence>
<organism evidence="2 3">
    <name type="scientific">Schistosoma mattheei</name>
    <dbReference type="NCBI Taxonomy" id="31246"/>
    <lineage>
        <taxon>Eukaryota</taxon>
        <taxon>Metazoa</taxon>
        <taxon>Spiralia</taxon>
        <taxon>Lophotrochozoa</taxon>
        <taxon>Platyhelminthes</taxon>
        <taxon>Trematoda</taxon>
        <taxon>Digenea</taxon>
        <taxon>Strigeidida</taxon>
        <taxon>Schistosomatoidea</taxon>
        <taxon>Schistosomatidae</taxon>
        <taxon>Schistosoma</taxon>
    </lineage>
</organism>